<feature type="region of interest" description="Disordered" evidence="1">
    <location>
        <begin position="811"/>
        <end position="865"/>
    </location>
</feature>
<dbReference type="Pfam" id="PF00009">
    <property type="entry name" value="GTP_EFTU"/>
    <property type="match status" value="1"/>
</dbReference>
<feature type="compositionally biased region" description="Polar residues" evidence="1">
    <location>
        <begin position="811"/>
        <end position="827"/>
    </location>
</feature>
<protein>
    <recommendedName>
        <fullName evidence="2">Tr-type G domain-containing protein</fullName>
    </recommendedName>
</protein>
<organism evidence="3 4">
    <name type="scientific">Gomphillus americanus</name>
    <dbReference type="NCBI Taxonomy" id="1940652"/>
    <lineage>
        <taxon>Eukaryota</taxon>
        <taxon>Fungi</taxon>
        <taxon>Dikarya</taxon>
        <taxon>Ascomycota</taxon>
        <taxon>Pezizomycotina</taxon>
        <taxon>Lecanoromycetes</taxon>
        <taxon>OSLEUM clade</taxon>
        <taxon>Ostropomycetidae</taxon>
        <taxon>Ostropales</taxon>
        <taxon>Graphidaceae</taxon>
        <taxon>Gomphilloideae</taxon>
        <taxon>Gomphillus</taxon>
    </lineage>
</organism>
<keyword evidence="4" id="KW-1185">Reference proteome</keyword>
<dbReference type="GO" id="GO:0005525">
    <property type="term" value="F:GTP binding"/>
    <property type="evidence" value="ECO:0007669"/>
    <property type="project" value="InterPro"/>
</dbReference>
<dbReference type="PANTHER" id="PTHR43721">
    <property type="entry name" value="ELONGATION FACTOR TU-RELATED"/>
    <property type="match status" value="1"/>
</dbReference>
<proteinExistence type="predicted"/>
<dbReference type="GO" id="GO:0003746">
    <property type="term" value="F:translation elongation factor activity"/>
    <property type="evidence" value="ECO:0007669"/>
    <property type="project" value="TreeGrafter"/>
</dbReference>
<dbReference type="InterPro" id="IPR000795">
    <property type="entry name" value="T_Tr_GTP-bd_dom"/>
</dbReference>
<feature type="region of interest" description="Disordered" evidence="1">
    <location>
        <begin position="651"/>
        <end position="696"/>
    </location>
</feature>
<dbReference type="OrthoDB" id="5342685at2759"/>
<accession>A0A8H3EE30</accession>
<dbReference type="InterPro" id="IPR027417">
    <property type="entry name" value="P-loop_NTPase"/>
</dbReference>
<dbReference type="GO" id="GO:0003924">
    <property type="term" value="F:GTPase activity"/>
    <property type="evidence" value="ECO:0007669"/>
    <property type="project" value="InterPro"/>
</dbReference>
<dbReference type="EMBL" id="CAJPDQ010000001">
    <property type="protein sequence ID" value="CAF9902953.1"/>
    <property type="molecule type" value="Genomic_DNA"/>
</dbReference>
<evidence type="ECO:0000256" key="1">
    <source>
        <dbReference type="SAM" id="MobiDB-lite"/>
    </source>
</evidence>
<gene>
    <name evidence="3" type="ORF">GOMPHAMPRED_000043</name>
</gene>
<name>A0A8H3EE30_9LECA</name>
<sequence>MASVFTYDPDPPKISSPWSNTPVSTPILKPINDGDRYTIGGLVAATPFLLEGSGLTKLDPEPQDGPVEYKLHLLLRPRIHHFGMSLPVTSTALQQLRLGSPSIHVGTADRPGLLKPSSTTPPIQVRQSRLEHLTTQLLWRLQQSSPYHSQSTLRLVPPLLPESGPVLSLPTNTEKLVPGLEESRGALYEIGVADDGTFIGLTKEEIDESLVNLRSMAASLGCKVEILKTVIVGEYEEDQAAGLGVISPRKIQKLWVVEALVLPNTHQHTSDNAPASPLEVKKLNVSEIAETTIPLHLADFHTEQLRVSLTGSTTSGKSSLVGTLSTSALDSGRGKTRLSLLKHRHEIESGVTSSVAPELIGYHTNATGEVQVVNYGFGNTSSWNDIHNAAEGERLVFLLDSAGHPRYRRTALRGLVSWAPHWTICCVAADETEDFASQPTTTIFSTEGGNNGSESLADSSNTHLDLCLKLGLRLIVVVTKLDLATNFGLRNTLSKILSVVKAAGRNPVLLKPDQNPRTSDELQTLSTADIVETKSIFKDNDSSTTVPIVLTSAVRGSGIRKLHALLRYIPVLPDNSDTLFTTDQDTIFHIDEVFAKQSTAFESDIASTVNILSGHLCYGDLEIGDQVFVGPCAIDAPEVRLVELSRARSYPSRMSINTPPPDLSRSAPKTGPLLPLDTGLSTKRSVSEAPSRPSQLTFDTSPIQDEWLAARITSIRNLRLPLRKLLAGQVGTIGIEFVPLHTSTHKLRKGMVIVKQNPQSQPPRACSGVKVILASSCYDLMEPGALLTIYVASIRASAKIISVEIPTTMSPAASTEENEHISPSTASKDMEQNGDDSVFLFDDPDSVQPSVTYSKSGRREVRDQPPLDPEIEVSFLFVSGREWVEVGSKVLAMSTAVLEGSSGLDGVVGVVSNLF</sequence>
<evidence type="ECO:0000259" key="2">
    <source>
        <dbReference type="Pfam" id="PF00009"/>
    </source>
</evidence>
<feature type="domain" description="Tr-type G" evidence="2">
    <location>
        <begin position="306"/>
        <end position="567"/>
    </location>
</feature>
<comment type="caution">
    <text evidence="3">The sequence shown here is derived from an EMBL/GenBank/DDBJ whole genome shotgun (WGS) entry which is preliminary data.</text>
</comment>
<dbReference type="Proteomes" id="UP000664169">
    <property type="component" value="Unassembled WGS sequence"/>
</dbReference>
<dbReference type="Gene3D" id="3.40.50.300">
    <property type="entry name" value="P-loop containing nucleotide triphosphate hydrolases"/>
    <property type="match status" value="1"/>
</dbReference>
<evidence type="ECO:0000313" key="3">
    <source>
        <dbReference type="EMBL" id="CAF9902953.1"/>
    </source>
</evidence>
<reference evidence="3" key="1">
    <citation type="submission" date="2021-03" db="EMBL/GenBank/DDBJ databases">
        <authorList>
            <person name="Tagirdzhanova G."/>
        </authorList>
    </citation>
    <scope>NUCLEOTIDE SEQUENCE</scope>
</reference>
<dbReference type="AlphaFoldDB" id="A0A8H3EE30"/>
<dbReference type="SUPFAM" id="SSF52540">
    <property type="entry name" value="P-loop containing nucleoside triphosphate hydrolases"/>
    <property type="match status" value="1"/>
</dbReference>
<evidence type="ECO:0000313" key="4">
    <source>
        <dbReference type="Proteomes" id="UP000664169"/>
    </source>
</evidence>
<dbReference type="PANTHER" id="PTHR43721:SF30">
    <property type="entry name" value="TR-TYPE G DOMAIN-CONTAINING PROTEIN"/>
    <property type="match status" value="1"/>
</dbReference>
<dbReference type="InterPro" id="IPR050055">
    <property type="entry name" value="EF-Tu_GTPase"/>
</dbReference>